<protein>
    <submittedName>
        <fullName evidence="2">Uncharacterized protein</fullName>
    </submittedName>
</protein>
<feature type="compositionally biased region" description="Basic and acidic residues" evidence="1">
    <location>
        <begin position="183"/>
        <end position="193"/>
    </location>
</feature>
<dbReference type="AlphaFoldDB" id="A0A438DMA5"/>
<feature type="region of interest" description="Disordered" evidence="1">
    <location>
        <begin position="326"/>
        <end position="357"/>
    </location>
</feature>
<name>A0A438DMA5_VITVI</name>
<evidence type="ECO:0000313" key="2">
    <source>
        <dbReference type="EMBL" id="RVW36585.1"/>
    </source>
</evidence>
<evidence type="ECO:0000313" key="3">
    <source>
        <dbReference type="Proteomes" id="UP000288805"/>
    </source>
</evidence>
<proteinExistence type="predicted"/>
<sequence length="357" mass="39724">MISAGERDHETLSIEQNLLSLVWDPESYVVSSISCFVPKVLVPDEHYVVKDLPFYEEAQTTNVKARQDRLTTREKKRYEGTLKQALGGSRLTTSSTAHPFSKKKSTPRHAEKALDLSLPLSFPSSPLTSTEKPEPAVPFINIELEEEEDAKEMTPNLRVGFKERQRKSLSEALPATPPPTKKSRLEATRKESVPDVPMGTCPVGDEVLATTLGGKAKEKAAPAIPSSWEEIAALLKAVPYLTAPEPPTFGVKEFFTFFHRHFVNLGGNPHMVGVVRPSHVALNSTLRCIYLLLKYTVEEMTEVVDEMFFYNYQCCIRKNNITQDIPTYPSDDEENATISDLAQKDKDPDAPGSSTGQ</sequence>
<reference evidence="2 3" key="1">
    <citation type="journal article" date="2018" name="PLoS Genet.">
        <title>Population sequencing reveals clonal diversity and ancestral inbreeding in the grapevine cultivar Chardonnay.</title>
        <authorList>
            <person name="Roach M.J."/>
            <person name="Johnson D.L."/>
            <person name="Bohlmann J."/>
            <person name="van Vuuren H.J."/>
            <person name="Jones S.J."/>
            <person name="Pretorius I.S."/>
            <person name="Schmidt S.A."/>
            <person name="Borneman A.R."/>
        </authorList>
    </citation>
    <scope>NUCLEOTIDE SEQUENCE [LARGE SCALE GENOMIC DNA]</scope>
    <source>
        <strain evidence="3">cv. Chardonnay</strain>
        <tissue evidence="2">Leaf</tissue>
    </source>
</reference>
<dbReference type="EMBL" id="QGNW01001568">
    <property type="protein sequence ID" value="RVW36585.1"/>
    <property type="molecule type" value="Genomic_DNA"/>
</dbReference>
<feature type="region of interest" description="Disordered" evidence="1">
    <location>
        <begin position="65"/>
        <end position="112"/>
    </location>
</feature>
<comment type="caution">
    <text evidence="2">The sequence shown here is derived from an EMBL/GenBank/DDBJ whole genome shotgun (WGS) entry which is preliminary data.</text>
</comment>
<organism evidence="2 3">
    <name type="scientific">Vitis vinifera</name>
    <name type="common">Grape</name>
    <dbReference type="NCBI Taxonomy" id="29760"/>
    <lineage>
        <taxon>Eukaryota</taxon>
        <taxon>Viridiplantae</taxon>
        <taxon>Streptophyta</taxon>
        <taxon>Embryophyta</taxon>
        <taxon>Tracheophyta</taxon>
        <taxon>Spermatophyta</taxon>
        <taxon>Magnoliopsida</taxon>
        <taxon>eudicotyledons</taxon>
        <taxon>Gunneridae</taxon>
        <taxon>Pentapetalae</taxon>
        <taxon>rosids</taxon>
        <taxon>Vitales</taxon>
        <taxon>Vitaceae</taxon>
        <taxon>Viteae</taxon>
        <taxon>Vitis</taxon>
    </lineage>
</organism>
<gene>
    <name evidence="2" type="ORF">CK203_072901</name>
</gene>
<accession>A0A438DMA5</accession>
<feature type="region of interest" description="Disordered" evidence="1">
    <location>
        <begin position="164"/>
        <end position="199"/>
    </location>
</feature>
<feature type="compositionally biased region" description="Basic and acidic residues" evidence="1">
    <location>
        <begin position="65"/>
        <end position="80"/>
    </location>
</feature>
<evidence type="ECO:0000256" key="1">
    <source>
        <dbReference type="SAM" id="MobiDB-lite"/>
    </source>
</evidence>
<dbReference type="Proteomes" id="UP000288805">
    <property type="component" value="Unassembled WGS sequence"/>
</dbReference>